<dbReference type="GO" id="GO:0016810">
    <property type="term" value="F:hydrolase activity, acting on carbon-nitrogen (but not peptide) bonds"/>
    <property type="evidence" value="ECO:0007669"/>
    <property type="project" value="InterPro"/>
</dbReference>
<evidence type="ECO:0000259" key="4">
    <source>
        <dbReference type="Pfam" id="PF07969"/>
    </source>
</evidence>
<evidence type="ECO:0000256" key="1">
    <source>
        <dbReference type="ARBA" id="ARBA00022723"/>
    </source>
</evidence>
<sequence length="533" mass="57678">MNQTEQIFCNGPIVTLEEGPAPQAVLVRGERIAALGSRAELEAMAPGALRRDLEGRALLPAFLDAHSHITAVAATLDLCPLGDAASPEEAAQRMARFRAERAIPEGEWVIGFGYDHNVFPGKAHPTRAELDRALPRNPALMTHASGHMGTANGLALSRLGLSRDTPDPEGGRLGRDAGGALTGYLEEAAFFAAAGQIPKPSPAQALANLERAQEVYLAHGITLAQDGRTGRAEDQLLSTLAARDRLKLEVVGYADLQHCPELVRRPPVGRYRVGGYKIFLDGSPQGRTAWMREPYLGGEADYRGYPAHTDEEVAAAVERALREGRQILAHCNGDAAAGQFLTACRRAQERVGRPVGTIRPVMIHAQTVGSDQLREAAELGVIPSFFAAHIWYWGDVHLENLGRARGAHISPAGTAAGLGLPFTLHQDSPVLPPDPLESVWCAVCRRTRGGARLAEEERVSPREALRAVTRYAARQYGLERERGRIVPGQRADFVLLSGDPTAVEPEEIRSLRVEETIRAGETVYRAGIQKTDR</sequence>
<reference evidence="6" key="2">
    <citation type="submission" date="2021-04" db="EMBL/GenBank/DDBJ databases">
        <authorList>
            <person name="Gilroy R."/>
        </authorList>
    </citation>
    <scope>NUCLEOTIDE SEQUENCE</scope>
    <source>
        <strain evidence="6">CHK189-11263</strain>
    </source>
</reference>
<dbReference type="InterPro" id="IPR033932">
    <property type="entry name" value="YtcJ-like"/>
</dbReference>
<dbReference type="InterPro" id="IPR013108">
    <property type="entry name" value="Amidohydro_3"/>
</dbReference>
<dbReference type="AlphaFoldDB" id="A0A9D2MD19"/>
<dbReference type="Gene3D" id="3.10.310.70">
    <property type="match status" value="1"/>
</dbReference>
<dbReference type="Pfam" id="PF07969">
    <property type="entry name" value="Amidohydro_3"/>
    <property type="match status" value="1"/>
</dbReference>
<organism evidence="6 7">
    <name type="scientific">Candidatus Flavonifractor intestinipullorum</name>
    <dbReference type="NCBI Taxonomy" id="2838587"/>
    <lineage>
        <taxon>Bacteria</taxon>
        <taxon>Bacillati</taxon>
        <taxon>Bacillota</taxon>
        <taxon>Clostridia</taxon>
        <taxon>Eubacteriales</taxon>
        <taxon>Oscillospiraceae</taxon>
        <taxon>Flavonifractor</taxon>
    </lineage>
</organism>
<reference evidence="6" key="1">
    <citation type="journal article" date="2021" name="PeerJ">
        <title>Extensive microbial diversity within the chicken gut microbiome revealed by metagenomics and culture.</title>
        <authorList>
            <person name="Gilroy R."/>
            <person name="Ravi A."/>
            <person name="Getino M."/>
            <person name="Pursley I."/>
            <person name="Horton D.L."/>
            <person name="Alikhan N.F."/>
            <person name="Baker D."/>
            <person name="Gharbi K."/>
            <person name="Hall N."/>
            <person name="Watson M."/>
            <person name="Adriaenssens E.M."/>
            <person name="Foster-Nyarko E."/>
            <person name="Jarju S."/>
            <person name="Secka A."/>
            <person name="Antonio M."/>
            <person name="Oren A."/>
            <person name="Chaudhuri R.R."/>
            <person name="La Ragione R."/>
            <person name="Hildebrand F."/>
            <person name="Pallen M.J."/>
        </authorList>
    </citation>
    <scope>NUCLEOTIDE SEQUENCE</scope>
    <source>
        <strain evidence="6">CHK189-11263</strain>
    </source>
</reference>
<feature type="domain" description="Aminodeoxyfutalosine deaminase/Imidazolonepropionase-like composite" evidence="5">
    <location>
        <begin position="24"/>
        <end position="48"/>
    </location>
</feature>
<comment type="caution">
    <text evidence="6">The sequence shown here is derived from an EMBL/GenBank/DDBJ whole genome shotgun (WGS) entry which is preliminary data.</text>
</comment>
<dbReference type="InterPro" id="IPR032466">
    <property type="entry name" value="Metal_Hydrolase"/>
</dbReference>
<dbReference type="CDD" id="cd01300">
    <property type="entry name" value="YtcJ_like"/>
    <property type="match status" value="1"/>
</dbReference>
<keyword evidence="1" id="KW-0479">Metal-binding</keyword>
<evidence type="ECO:0000313" key="7">
    <source>
        <dbReference type="Proteomes" id="UP000824208"/>
    </source>
</evidence>
<feature type="domain" description="Amidohydrolase 3" evidence="4">
    <location>
        <begin position="52"/>
        <end position="524"/>
    </location>
</feature>
<evidence type="ECO:0000256" key="3">
    <source>
        <dbReference type="ARBA" id="ARBA00022833"/>
    </source>
</evidence>
<dbReference type="EMBL" id="DWYC01000087">
    <property type="protein sequence ID" value="HJB57821.1"/>
    <property type="molecule type" value="Genomic_DNA"/>
</dbReference>
<dbReference type="SUPFAM" id="SSF51556">
    <property type="entry name" value="Metallo-dependent hydrolases"/>
    <property type="match status" value="1"/>
</dbReference>
<dbReference type="InterPro" id="IPR054418">
    <property type="entry name" value="MQNX/HUTI_composite_N"/>
</dbReference>
<proteinExistence type="predicted"/>
<dbReference type="PANTHER" id="PTHR22642">
    <property type="entry name" value="IMIDAZOLONEPROPIONASE"/>
    <property type="match status" value="1"/>
</dbReference>
<protein>
    <submittedName>
        <fullName evidence="6">Amidohydrolase</fullName>
    </submittedName>
</protein>
<dbReference type="GO" id="GO:0046872">
    <property type="term" value="F:metal ion binding"/>
    <property type="evidence" value="ECO:0007669"/>
    <property type="project" value="UniProtKB-KW"/>
</dbReference>
<keyword evidence="2" id="KW-0378">Hydrolase</keyword>
<gene>
    <name evidence="6" type="ORF">H9714_09750</name>
</gene>
<evidence type="ECO:0000313" key="6">
    <source>
        <dbReference type="EMBL" id="HJB57821.1"/>
    </source>
</evidence>
<name>A0A9D2MD19_9FIRM</name>
<dbReference type="Proteomes" id="UP000824208">
    <property type="component" value="Unassembled WGS sequence"/>
</dbReference>
<evidence type="ECO:0000256" key="2">
    <source>
        <dbReference type="ARBA" id="ARBA00022801"/>
    </source>
</evidence>
<dbReference type="Gene3D" id="2.30.40.10">
    <property type="entry name" value="Urease, subunit C, domain 1"/>
    <property type="match status" value="1"/>
</dbReference>
<dbReference type="Pfam" id="PF22039">
    <property type="entry name" value="HUTI_composite_bact"/>
    <property type="match status" value="1"/>
</dbReference>
<evidence type="ECO:0000259" key="5">
    <source>
        <dbReference type="Pfam" id="PF22039"/>
    </source>
</evidence>
<dbReference type="PANTHER" id="PTHR22642:SF2">
    <property type="entry name" value="PROTEIN LONG AFTER FAR-RED 3"/>
    <property type="match status" value="1"/>
</dbReference>
<accession>A0A9D2MD19</accession>
<keyword evidence="3" id="KW-0862">Zinc</keyword>
<dbReference type="SUPFAM" id="SSF51338">
    <property type="entry name" value="Composite domain of metallo-dependent hydrolases"/>
    <property type="match status" value="1"/>
</dbReference>
<dbReference type="Gene3D" id="3.20.20.140">
    <property type="entry name" value="Metal-dependent hydrolases"/>
    <property type="match status" value="1"/>
</dbReference>
<dbReference type="InterPro" id="IPR011059">
    <property type="entry name" value="Metal-dep_hydrolase_composite"/>
</dbReference>